<protein>
    <recommendedName>
        <fullName evidence="3">BCD1 alpha/beta domain-containing protein</fullName>
    </recommendedName>
</protein>
<dbReference type="PANTHER" id="PTHR13483:SF3">
    <property type="entry name" value="BOX C_D SNORNA PROTEIN 1"/>
    <property type="match status" value="1"/>
</dbReference>
<evidence type="ECO:0000313" key="5">
    <source>
        <dbReference type="Proteomes" id="UP000241769"/>
    </source>
</evidence>
<dbReference type="FunCoup" id="A0A2P6MZU0">
    <property type="interactions" value="1"/>
</dbReference>
<dbReference type="AlphaFoldDB" id="A0A2P6MZU0"/>
<feature type="domain" description="BCD1 alpha/beta" evidence="3">
    <location>
        <begin position="129"/>
        <end position="270"/>
    </location>
</feature>
<feature type="compositionally biased region" description="Basic and acidic residues" evidence="2">
    <location>
        <begin position="45"/>
        <end position="58"/>
    </location>
</feature>
<dbReference type="OrthoDB" id="272357at2759"/>
<dbReference type="Proteomes" id="UP000241769">
    <property type="component" value="Unassembled WGS sequence"/>
</dbReference>
<keyword evidence="1" id="KW-0597">Phosphoprotein</keyword>
<comment type="caution">
    <text evidence="4">The sequence shown here is derived from an EMBL/GenBank/DDBJ whole genome shotgun (WGS) entry which is preliminary data.</text>
</comment>
<sequence length="292" mass="34562">MSFSAESLGFSIKQNQHGKGNQKTDVDPILAMNEEHKKQLQQQAKESDSTKKRPRREERCEVCQTEAYKYRCPGCEHKVEKQCDGVRKVNHYIPLKQFTDNNIIDDYTFLESVNRAVVKVGDDHVPFRMKQLKIQCLKRGIFLHLMPKDMTKRKKNTTLYESSRQRMLWKIQWIFVAINVKTVTPKAEETATLSKLLNDQFEDITIRHHLREYIRDPDSLCVLMQREFTKERQFYLFNTNDNLMQCLKSKNVIEHPTLLVIMRDELKNYELIEGPEEEVKPVEDEPPKEIEE</sequence>
<dbReference type="GO" id="GO:0070761">
    <property type="term" value="C:pre-snoRNP complex"/>
    <property type="evidence" value="ECO:0007669"/>
    <property type="project" value="TreeGrafter"/>
</dbReference>
<gene>
    <name evidence="4" type="ORF">PROFUN_13380</name>
</gene>
<reference evidence="4 5" key="1">
    <citation type="journal article" date="2018" name="Genome Biol. Evol.">
        <title>Multiple Roots of Fruiting Body Formation in Amoebozoa.</title>
        <authorList>
            <person name="Hillmann F."/>
            <person name="Forbes G."/>
            <person name="Novohradska S."/>
            <person name="Ferling I."/>
            <person name="Riege K."/>
            <person name="Groth M."/>
            <person name="Westermann M."/>
            <person name="Marz M."/>
            <person name="Spaller T."/>
            <person name="Winckler T."/>
            <person name="Schaap P."/>
            <person name="Glockner G."/>
        </authorList>
    </citation>
    <scope>NUCLEOTIDE SEQUENCE [LARGE SCALE GENOMIC DNA]</scope>
    <source>
        <strain evidence="4 5">Jena</strain>
    </source>
</reference>
<evidence type="ECO:0000256" key="1">
    <source>
        <dbReference type="ARBA" id="ARBA00022553"/>
    </source>
</evidence>
<accession>A0A2P6MZU0</accession>
<organism evidence="4 5">
    <name type="scientific">Planoprotostelium fungivorum</name>
    <dbReference type="NCBI Taxonomy" id="1890364"/>
    <lineage>
        <taxon>Eukaryota</taxon>
        <taxon>Amoebozoa</taxon>
        <taxon>Evosea</taxon>
        <taxon>Variosea</taxon>
        <taxon>Cavosteliida</taxon>
        <taxon>Cavosteliaceae</taxon>
        <taxon>Planoprotostelium</taxon>
    </lineage>
</organism>
<dbReference type="GO" id="GO:0005634">
    <property type="term" value="C:nucleus"/>
    <property type="evidence" value="ECO:0007669"/>
    <property type="project" value="TreeGrafter"/>
</dbReference>
<dbReference type="InterPro" id="IPR057721">
    <property type="entry name" value="BCD1_alpha/beta"/>
</dbReference>
<dbReference type="PANTHER" id="PTHR13483">
    <property type="entry name" value="BOX C_D SNORNA PROTEIN 1-RELATED"/>
    <property type="match status" value="1"/>
</dbReference>
<evidence type="ECO:0000256" key="2">
    <source>
        <dbReference type="SAM" id="MobiDB-lite"/>
    </source>
</evidence>
<feature type="region of interest" description="Disordered" evidence="2">
    <location>
        <begin position="1"/>
        <end position="58"/>
    </location>
</feature>
<dbReference type="GO" id="GO:0000492">
    <property type="term" value="P:box C/D snoRNP assembly"/>
    <property type="evidence" value="ECO:0007669"/>
    <property type="project" value="TreeGrafter"/>
</dbReference>
<dbReference type="EMBL" id="MDYQ01000275">
    <property type="protein sequence ID" value="PRP77194.1"/>
    <property type="molecule type" value="Genomic_DNA"/>
</dbReference>
<feature type="compositionally biased region" description="Polar residues" evidence="2">
    <location>
        <begin position="12"/>
        <end position="23"/>
    </location>
</feature>
<evidence type="ECO:0000313" key="4">
    <source>
        <dbReference type="EMBL" id="PRP77194.1"/>
    </source>
</evidence>
<dbReference type="GO" id="GO:0000463">
    <property type="term" value="P:maturation of LSU-rRNA from tricistronic rRNA transcript (SSU-rRNA, 5.8S rRNA, LSU-rRNA)"/>
    <property type="evidence" value="ECO:0007669"/>
    <property type="project" value="TreeGrafter"/>
</dbReference>
<keyword evidence="5" id="KW-1185">Reference proteome</keyword>
<dbReference type="STRING" id="1890364.A0A2P6MZU0"/>
<dbReference type="Pfam" id="PF25790">
    <property type="entry name" value="BCD1"/>
    <property type="match status" value="1"/>
</dbReference>
<evidence type="ECO:0000259" key="3">
    <source>
        <dbReference type="Pfam" id="PF25790"/>
    </source>
</evidence>
<proteinExistence type="predicted"/>
<dbReference type="InterPro" id="IPR051639">
    <property type="entry name" value="BCD1"/>
</dbReference>
<dbReference type="GO" id="GO:0048254">
    <property type="term" value="P:snoRNA localization"/>
    <property type="evidence" value="ECO:0007669"/>
    <property type="project" value="TreeGrafter"/>
</dbReference>
<name>A0A2P6MZU0_9EUKA</name>
<dbReference type="InParanoid" id="A0A2P6MZU0"/>